<dbReference type="Proteomes" id="UP001565220">
    <property type="component" value="Unassembled WGS sequence"/>
</dbReference>
<reference evidence="3 4" key="1">
    <citation type="submission" date="2024-08" db="EMBL/GenBank/DDBJ databases">
        <title>Clostridium lapicellarii sp. nov., and Clostridium renhuaiense sp. nov., two species isolated from the mud in a fermentation cellar used for producing sauce-flavour Chinese liquors.</title>
        <authorList>
            <person name="Yang F."/>
            <person name="Wang H."/>
            <person name="Chen L.Q."/>
            <person name="Zhou N."/>
            <person name="Lu J.J."/>
            <person name="Pu X.X."/>
            <person name="Wan B."/>
            <person name="Wang L."/>
            <person name="Liu S.J."/>
        </authorList>
    </citation>
    <scope>NUCLEOTIDE SEQUENCE [LARGE SCALE GENOMIC DNA]</scope>
    <source>
        <strain evidence="3 4">MT-113</strain>
    </source>
</reference>
<dbReference type="InterPro" id="IPR001296">
    <property type="entry name" value="Glyco_trans_1"/>
</dbReference>
<organism evidence="3 4">
    <name type="scientific">Clostridium lapidicellarium</name>
    <dbReference type="NCBI Taxonomy" id="3240931"/>
    <lineage>
        <taxon>Bacteria</taxon>
        <taxon>Bacillati</taxon>
        <taxon>Bacillota</taxon>
        <taxon>Clostridia</taxon>
        <taxon>Eubacteriales</taxon>
        <taxon>Clostridiaceae</taxon>
        <taxon>Clostridium</taxon>
    </lineage>
</organism>
<feature type="domain" description="Glycosyl transferase family 1" evidence="1">
    <location>
        <begin position="186"/>
        <end position="352"/>
    </location>
</feature>
<proteinExistence type="predicted"/>
<evidence type="ECO:0000259" key="1">
    <source>
        <dbReference type="Pfam" id="PF00534"/>
    </source>
</evidence>
<dbReference type="Pfam" id="PF13439">
    <property type="entry name" value="Glyco_transf_4"/>
    <property type="match status" value="1"/>
</dbReference>
<dbReference type="PANTHER" id="PTHR12526">
    <property type="entry name" value="GLYCOSYLTRANSFERASE"/>
    <property type="match status" value="1"/>
</dbReference>
<dbReference type="PANTHER" id="PTHR12526:SF630">
    <property type="entry name" value="GLYCOSYLTRANSFERASE"/>
    <property type="match status" value="1"/>
</dbReference>
<evidence type="ECO:0000259" key="2">
    <source>
        <dbReference type="Pfam" id="PF13439"/>
    </source>
</evidence>
<dbReference type="Pfam" id="PF00534">
    <property type="entry name" value="Glycos_transf_1"/>
    <property type="match status" value="1"/>
</dbReference>
<dbReference type="RefSeq" id="WP_369869217.1">
    <property type="nucleotide sequence ID" value="NZ_JBGFFE010000020.1"/>
</dbReference>
<name>A0ABV4DZN0_9CLOT</name>
<keyword evidence="4" id="KW-1185">Reference proteome</keyword>
<accession>A0ABV4DZN0</accession>
<evidence type="ECO:0000313" key="3">
    <source>
        <dbReference type="EMBL" id="MEY8764359.1"/>
    </source>
</evidence>
<sequence>MKKIRILHIAQSNGGVLEYLKMLIKYMDRGKFEFYLLASKEYEEERKNFEEIGCKLDTIVMVREISPNLDLKSIITIRRYIKKINPDIIHLHSSKAGALGRIASMFLSIPVVYNAHGWAFDMDVDNRKKLMYVYVEKILANFTDVIINISNHEKNSQLKYNIKPKKYTKVIYNGIDLERYKINFDVENIKEKLNIPYENFVVGMVARISEAKSPESFVEIAKRLKKKLGCCYFVLVGDGELRDKIEKLIDKYKLRNDFLITGWTNEVPKYISLFDVGILTSKWEGFGLALAEYMASKKPVVAFNSGGIHDVVKNNYNGLLVDYGDIDGFCDAIIEIKNNDKLRKYLVSNGYKSVNEKFNAERVAREHEELYLNLMDM</sequence>
<evidence type="ECO:0000313" key="4">
    <source>
        <dbReference type="Proteomes" id="UP001565220"/>
    </source>
</evidence>
<dbReference type="InterPro" id="IPR028098">
    <property type="entry name" value="Glyco_trans_4-like_N"/>
</dbReference>
<feature type="domain" description="Glycosyltransferase subfamily 4-like N-terminal" evidence="2">
    <location>
        <begin position="14"/>
        <end position="179"/>
    </location>
</feature>
<gene>
    <name evidence="3" type="ORF">AB8S09_12035</name>
</gene>
<dbReference type="SUPFAM" id="SSF53756">
    <property type="entry name" value="UDP-Glycosyltransferase/glycogen phosphorylase"/>
    <property type="match status" value="1"/>
</dbReference>
<protein>
    <submittedName>
        <fullName evidence="3">Glycosyltransferase family 4 protein</fullName>
    </submittedName>
</protein>
<dbReference type="CDD" id="cd03808">
    <property type="entry name" value="GT4_CapM-like"/>
    <property type="match status" value="1"/>
</dbReference>
<dbReference type="EMBL" id="JBGFFE010000020">
    <property type="protein sequence ID" value="MEY8764359.1"/>
    <property type="molecule type" value="Genomic_DNA"/>
</dbReference>
<dbReference type="Gene3D" id="3.40.50.2000">
    <property type="entry name" value="Glycogen Phosphorylase B"/>
    <property type="match status" value="2"/>
</dbReference>
<comment type="caution">
    <text evidence="3">The sequence shown here is derived from an EMBL/GenBank/DDBJ whole genome shotgun (WGS) entry which is preliminary data.</text>
</comment>